<evidence type="ECO:0000256" key="1">
    <source>
        <dbReference type="SAM" id="MobiDB-lite"/>
    </source>
</evidence>
<gene>
    <name evidence="3" type="ORF">ROZALSC1DRAFT_23393</name>
</gene>
<evidence type="ECO:0000313" key="3">
    <source>
        <dbReference type="EMBL" id="RKP18275.1"/>
    </source>
</evidence>
<organism evidence="3 4">
    <name type="scientific">Rozella allomycis (strain CSF55)</name>
    <dbReference type="NCBI Taxonomy" id="988480"/>
    <lineage>
        <taxon>Eukaryota</taxon>
        <taxon>Fungi</taxon>
        <taxon>Fungi incertae sedis</taxon>
        <taxon>Cryptomycota</taxon>
        <taxon>Cryptomycota incertae sedis</taxon>
        <taxon>Rozella</taxon>
    </lineage>
</organism>
<name>A0A4P9YG77_ROZAC</name>
<sequence>MATPLLVLQMTTIRTVPSFTAFSPNYHLDVAISDFEKFQELSYLKIDNQSKPQFLKMFSKSLLLVGATSLVSANIQLHQNVLPAQPVMAPIANGLGQGAFQENTANWVAQKEDDATDLAPSNSAMSKYVPDVIEGYNARKPAKTSDGPPITLKLGRIIKELHDLGDAKVKEILNHIVTGFDRVQSETSNAFISPMVKAKAWKSAIENADIESILGTLRGASSEVIERALRSSTAFLALLLYCIIIKSIGSYLLPKTVKPTRLYETLVVPNFIEIAFVEENFSNHPEIDPGSPQIFFNFKWLAKETSLKKPSMKKTSLKKPTPSLKQK</sequence>
<reference evidence="4" key="1">
    <citation type="journal article" date="2018" name="Nat. Microbiol.">
        <title>Leveraging single-cell genomics to expand the fungal tree of life.</title>
        <authorList>
            <person name="Ahrendt S.R."/>
            <person name="Quandt C.A."/>
            <person name="Ciobanu D."/>
            <person name="Clum A."/>
            <person name="Salamov A."/>
            <person name="Andreopoulos B."/>
            <person name="Cheng J.F."/>
            <person name="Woyke T."/>
            <person name="Pelin A."/>
            <person name="Henrissat B."/>
            <person name="Reynolds N.K."/>
            <person name="Benny G.L."/>
            <person name="Smith M.E."/>
            <person name="James T.Y."/>
            <person name="Grigoriev I.V."/>
        </authorList>
    </citation>
    <scope>NUCLEOTIDE SEQUENCE [LARGE SCALE GENOMIC DNA]</scope>
    <source>
        <strain evidence="4">CSF55</strain>
    </source>
</reference>
<accession>A0A4P9YG77</accession>
<dbReference type="Proteomes" id="UP000281549">
    <property type="component" value="Unassembled WGS sequence"/>
</dbReference>
<evidence type="ECO:0000256" key="2">
    <source>
        <dbReference type="SAM" id="Phobius"/>
    </source>
</evidence>
<keyword evidence="2" id="KW-0812">Transmembrane</keyword>
<protein>
    <submittedName>
        <fullName evidence="3">Uncharacterized protein</fullName>
    </submittedName>
</protein>
<keyword evidence="2" id="KW-0472">Membrane</keyword>
<feature type="transmembrane region" description="Helical" evidence="2">
    <location>
        <begin position="234"/>
        <end position="253"/>
    </location>
</feature>
<proteinExistence type="predicted"/>
<dbReference type="AlphaFoldDB" id="A0A4P9YG77"/>
<dbReference type="EMBL" id="ML005508">
    <property type="protein sequence ID" value="RKP18275.1"/>
    <property type="molecule type" value="Genomic_DNA"/>
</dbReference>
<feature type="compositionally biased region" description="Low complexity" evidence="1">
    <location>
        <begin position="318"/>
        <end position="327"/>
    </location>
</feature>
<evidence type="ECO:0000313" key="4">
    <source>
        <dbReference type="Proteomes" id="UP000281549"/>
    </source>
</evidence>
<keyword evidence="2" id="KW-1133">Transmembrane helix</keyword>
<feature type="region of interest" description="Disordered" evidence="1">
    <location>
        <begin position="308"/>
        <end position="327"/>
    </location>
</feature>